<dbReference type="Proteomes" id="UP000050317">
    <property type="component" value="Unassembled WGS sequence"/>
</dbReference>
<dbReference type="EMBL" id="LJRR01000165">
    <property type="protein sequence ID" value="KPZ17842.1"/>
    <property type="molecule type" value="Genomic_DNA"/>
</dbReference>
<dbReference type="GO" id="GO:0016740">
    <property type="term" value="F:transferase activity"/>
    <property type="evidence" value="ECO:0007669"/>
    <property type="project" value="UniProtKB-KW"/>
</dbReference>
<protein>
    <submittedName>
        <fullName evidence="2">Glycosyltransferase involved in cell wall bioproteinsi</fullName>
    </submittedName>
</protein>
<proteinExistence type="predicted"/>
<keyword evidence="2" id="KW-0808">Transferase</keyword>
<evidence type="ECO:0000313" key="2">
    <source>
        <dbReference type="EMBL" id="KPZ17842.1"/>
    </source>
</evidence>
<dbReference type="AlphaFoldDB" id="A0A0Q0D4M9"/>
<feature type="compositionally biased region" description="Polar residues" evidence="1">
    <location>
        <begin position="9"/>
        <end position="19"/>
    </location>
</feature>
<evidence type="ECO:0000256" key="1">
    <source>
        <dbReference type="SAM" id="MobiDB-lite"/>
    </source>
</evidence>
<dbReference type="PATRIC" id="fig|251703.9.peg.3192"/>
<sequence>MRAQPDTPDVQTAPFSQRHSGMDSKEATVRMSVPPLGDGAGHGLAGIAATTALVLETNNLRGGSDAGQALSSLKRLVARYAQQSVSPLSLAQWVITHDGLDLQARQALCELAGRTLDFVGIRATNPT</sequence>
<name>A0A0Q0D4M9_9PSED</name>
<reference evidence="2 3" key="1">
    <citation type="submission" date="2015-09" db="EMBL/GenBank/DDBJ databases">
        <title>Genome announcement of multiple Pseudomonas syringae strains.</title>
        <authorList>
            <person name="Thakur S."/>
            <person name="Wang P.W."/>
            <person name="Gong Y."/>
            <person name="Weir B.S."/>
            <person name="Guttman D.S."/>
        </authorList>
    </citation>
    <scope>NUCLEOTIDE SEQUENCE [LARGE SCALE GENOMIC DNA]</scope>
    <source>
        <strain evidence="2 3">ICMP3963</strain>
    </source>
</reference>
<feature type="region of interest" description="Disordered" evidence="1">
    <location>
        <begin position="1"/>
        <end position="35"/>
    </location>
</feature>
<accession>A0A0Q0D4M9</accession>
<gene>
    <name evidence="2" type="ORF">ALO40_02270</name>
</gene>
<organism evidence="2 3">
    <name type="scientific">Pseudomonas syringae pv. viburni</name>
    <dbReference type="NCBI Taxonomy" id="251703"/>
    <lineage>
        <taxon>Bacteria</taxon>
        <taxon>Pseudomonadati</taxon>
        <taxon>Pseudomonadota</taxon>
        <taxon>Gammaproteobacteria</taxon>
        <taxon>Pseudomonadales</taxon>
        <taxon>Pseudomonadaceae</taxon>
        <taxon>Pseudomonas</taxon>
    </lineage>
</organism>
<evidence type="ECO:0000313" key="3">
    <source>
        <dbReference type="Proteomes" id="UP000050317"/>
    </source>
</evidence>
<comment type="caution">
    <text evidence="2">The sequence shown here is derived from an EMBL/GenBank/DDBJ whole genome shotgun (WGS) entry which is preliminary data.</text>
</comment>